<dbReference type="InterPro" id="IPR001507">
    <property type="entry name" value="ZP_dom"/>
</dbReference>
<dbReference type="Ensembl" id="ENSCINT00000013269.3">
    <property type="protein sequence ID" value="ENSCINP00000013269.3"/>
    <property type="gene ID" value="ENSCING00000006443.3"/>
</dbReference>
<dbReference type="InParanoid" id="F6QL27"/>
<protein>
    <recommendedName>
        <fullName evidence="4">ZP domain-containing protein</fullName>
    </recommendedName>
</protein>
<dbReference type="GO" id="GO:0005615">
    <property type="term" value="C:extracellular space"/>
    <property type="evidence" value="ECO:0000318"/>
    <property type="project" value="GO_Central"/>
</dbReference>
<evidence type="ECO:0000256" key="2">
    <source>
        <dbReference type="ARBA" id="ARBA00023157"/>
    </source>
</evidence>
<dbReference type="Pfam" id="PF14670">
    <property type="entry name" value="FXa_inhibition"/>
    <property type="match status" value="1"/>
</dbReference>
<organism evidence="5 6">
    <name type="scientific">Ciona intestinalis</name>
    <name type="common">Transparent sea squirt</name>
    <name type="synonym">Ascidia intestinalis</name>
    <dbReference type="NCBI Taxonomy" id="7719"/>
    <lineage>
        <taxon>Eukaryota</taxon>
        <taxon>Metazoa</taxon>
        <taxon>Chordata</taxon>
        <taxon>Tunicata</taxon>
        <taxon>Ascidiacea</taxon>
        <taxon>Phlebobranchia</taxon>
        <taxon>Cionidae</taxon>
        <taxon>Ciona</taxon>
    </lineage>
</organism>
<feature type="domain" description="ZP" evidence="4">
    <location>
        <begin position="22"/>
        <end position="294"/>
    </location>
</feature>
<dbReference type="PANTHER" id="PTHR14002">
    <property type="entry name" value="ENDOGLIN/TGF-BETA RECEPTOR TYPE III"/>
    <property type="match status" value="1"/>
</dbReference>
<dbReference type="SMART" id="SM00241">
    <property type="entry name" value="ZP"/>
    <property type="match status" value="1"/>
</dbReference>
<keyword evidence="3" id="KW-0812">Transmembrane</keyword>
<dbReference type="OMA" id="QVATECK"/>
<accession>F6QL27</accession>
<dbReference type="Pfam" id="PF00100">
    <property type="entry name" value="Zona_pellucida"/>
    <property type="match status" value="1"/>
</dbReference>
<dbReference type="Gene3D" id="2.10.25.10">
    <property type="entry name" value="Laminin"/>
    <property type="match status" value="1"/>
</dbReference>
<dbReference type="Proteomes" id="UP000008144">
    <property type="component" value="Chromosome 8"/>
</dbReference>
<dbReference type="SUPFAM" id="SSF57196">
    <property type="entry name" value="EGF/Laminin"/>
    <property type="match status" value="1"/>
</dbReference>
<keyword evidence="1" id="KW-0732">Signal</keyword>
<reference evidence="5" key="4">
    <citation type="submission" date="2025-09" db="UniProtKB">
        <authorList>
            <consortium name="Ensembl"/>
        </authorList>
    </citation>
    <scope>IDENTIFICATION</scope>
</reference>
<dbReference type="PROSITE" id="PS51034">
    <property type="entry name" value="ZP_2"/>
    <property type="match status" value="1"/>
</dbReference>
<proteinExistence type="predicted"/>
<dbReference type="InterPro" id="IPR055355">
    <property type="entry name" value="ZP-C"/>
</dbReference>
<name>F6QL27_CIOIN</name>
<evidence type="ECO:0000256" key="1">
    <source>
        <dbReference type="ARBA" id="ARBA00022729"/>
    </source>
</evidence>
<keyword evidence="6" id="KW-1185">Reference proteome</keyword>
<reference evidence="5" key="3">
    <citation type="submission" date="2025-08" db="UniProtKB">
        <authorList>
            <consortium name="Ensembl"/>
        </authorList>
    </citation>
    <scope>IDENTIFICATION</scope>
</reference>
<dbReference type="PANTHER" id="PTHR14002:SF54">
    <property type="entry name" value="ZONA PELLUCIDA SPERM-BINDING PROTEIN 2"/>
    <property type="match status" value="1"/>
</dbReference>
<dbReference type="HOGENOM" id="CLU_060338_0_0_1"/>
<dbReference type="InterPro" id="IPR042235">
    <property type="entry name" value="ZP-C_dom"/>
</dbReference>
<reference evidence="5" key="2">
    <citation type="journal article" date="2008" name="Genome Biol.">
        <title>Improved genome assembly and evidence-based global gene model set for the chordate Ciona intestinalis: new insight into intron and operon populations.</title>
        <authorList>
            <person name="Satou Y."/>
            <person name="Mineta K."/>
            <person name="Ogasawara M."/>
            <person name="Sasakura Y."/>
            <person name="Shoguchi E."/>
            <person name="Ueno K."/>
            <person name="Yamada L."/>
            <person name="Matsumoto J."/>
            <person name="Wasserscheid J."/>
            <person name="Dewar K."/>
            <person name="Wiley G.B."/>
            <person name="Macmil S.L."/>
            <person name="Roe B.A."/>
            <person name="Zeller R.W."/>
            <person name="Hastings K.E."/>
            <person name="Lemaire P."/>
            <person name="Lindquist E."/>
            <person name="Endo T."/>
            <person name="Hotta K."/>
            <person name="Inaba K."/>
        </authorList>
    </citation>
    <scope>NUCLEOTIDE SEQUENCE [LARGE SCALE GENOMIC DNA]</scope>
    <source>
        <strain evidence="5">wild type</strain>
    </source>
</reference>
<evidence type="ECO:0000313" key="5">
    <source>
        <dbReference type="Ensembl" id="ENSCINP00000013269.3"/>
    </source>
</evidence>
<sequence>MNVQGYGNISNPLNTTTASDIECSIRPNILISGTDYERLNLGPNDNIVVSSTYVDSFSQVATECKPQQLNPSRTSISFNFQSCNPIVEAQGIRYQYNYTVKRLNFVGASSVQRYGSSSDITFSCYFNKSLIVHFSEIKPMMVFTKINNPVQPGTIDLSFGLYQSSAYSALLSGNPPVISSSQYIYAQISAGPTPSDNTILQAMYCWATQTSDSSSNTRYNILQNGCPVASSSPNANIVTINYNSSIAQFQFQAFTWVGAAPVNQTIYVHCQISVCMKGASTCPPLACSKKRKRRGIRNNKLHLLSYGPLLLAPPQAESCETNNGGCEDICFMHKGMKTCSCREGMTLDNDGVSCYQQEEPWNWENHSTPLVIFVIMLIALVLYKRK</sequence>
<dbReference type="EMBL" id="EAAA01002678">
    <property type="status" value="NOT_ANNOTATED_CDS"/>
    <property type="molecule type" value="Genomic_DNA"/>
</dbReference>
<feature type="transmembrane region" description="Helical" evidence="3">
    <location>
        <begin position="366"/>
        <end position="383"/>
    </location>
</feature>
<dbReference type="GO" id="GO:0009986">
    <property type="term" value="C:cell surface"/>
    <property type="evidence" value="ECO:0000318"/>
    <property type="project" value="GO_Central"/>
</dbReference>
<evidence type="ECO:0000313" key="6">
    <source>
        <dbReference type="Proteomes" id="UP000008144"/>
    </source>
</evidence>
<keyword evidence="2" id="KW-1015">Disulfide bond</keyword>
<keyword evidence="3" id="KW-0472">Membrane</keyword>
<keyword evidence="3" id="KW-1133">Transmembrane helix</keyword>
<evidence type="ECO:0000256" key="3">
    <source>
        <dbReference type="SAM" id="Phobius"/>
    </source>
</evidence>
<dbReference type="AlphaFoldDB" id="F6QL27"/>
<dbReference type="Gene3D" id="2.60.40.4100">
    <property type="entry name" value="Zona pellucida, ZP-C domain"/>
    <property type="match status" value="1"/>
</dbReference>
<dbReference type="GeneTree" id="ENSGT00940000163632"/>
<evidence type="ECO:0000259" key="4">
    <source>
        <dbReference type="PROSITE" id="PS51034"/>
    </source>
</evidence>
<reference evidence="6" key="1">
    <citation type="journal article" date="2002" name="Science">
        <title>The draft genome of Ciona intestinalis: insights into chordate and vertebrate origins.</title>
        <authorList>
            <person name="Dehal P."/>
            <person name="Satou Y."/>
            <person name="Campbell R.K."/>
            <person name="Chapman J."/>
            <person name="Degnan B."/>
            <person name="De Tomaso A."/>
            <person name="Davidson B."/>
            <person name="Di Gregorio A."/>
            <person name="Gelpke M."/>
            <person name="Goodstein D.M."/>
            <person name="Harafuji N."/>
            <person name="Hastings K.E."/>
            <person name="Ho I."/>
            <person name="Hotta K."/>
            <person name="Huang W."/>
            <person name="Kawashima T."/>
            <person name="Lemaire P."/>
            <person name="Martinez D."/>
            <person name="Meinertzhagen I.A."/>
            <person name="Necula S."/>
            <person name="Nonaka M."/>
            <person name="Putnam N."/>
            <person name="Rash S."/>
            <person name="Saiga H."/>
            <person name="Satake M."/>
            <person name="Terry A."/>
            <person name="Yamada L."/>
            <person name="Wang H.G."/>
            <person name="Awazu S."/>
            <person name="Azumi K."/>
            <person name="Boore J."/>
            <person name="Branno M."/>
            <person name="Chin-Bow S."/>
            <person name="DeSantis R."/>
            <person name="Doyle S."/>
            <person name="Francino P."/>
            <person name="Keys D.N."/>
            <person name="Haga S."/>
            <person name="Hayashi H."/>
            <person name="Hino K."/>
            <person name="Imai K.S."/>
            <person name="Inaba K."/>
            <person name="Kano S."/>
            <person name="Kobayashi K."/>
            <person name="Kobayashi M."/>
            <person name="Lee B.I."/>
            <person name="Makabe K.W."/>
            <person name="Manohar C."/>
            <person name="Matassi G."/>
            <person name="Medina M."/>
            <person name="Mochizuki Y."/>
            <person name="Mount S."/>
            <person name="Morishita T."/>
            <person name="Miura S."/>
            <person name="Nakayama A."/>
            <person name="Nishizaka S."/>
            <person name="Nomoto H."/>
            <person name="Ohta F."/>
            <person name="Oishi K."/>
            <person name="Rigoutsos I."/>
            <person name="Sano M."/>
            <person name="Sasaki A."/>
            <person name="Sasakura Y."/>
            <person name="Shoguchi E."/>
            <person name="Shin-i T."/>
            <person name="Spagnuolo A."/>
            <person name="Stainier D."/>
            <person name="Suzuki M.M."/>
            <person name="Tassy O."/>
            <person name="Takatori N."/>
            <person name="Tokuoka M."/>
            <person name="Yagi K."/>
            <person name="Yoshizaki F."/>
            <person name="Wada S."/>
            <person name="Zhang C."/>
            <person name="Hyatt P.D."/>
            <person name="Larimer F."/>
            <person name="Detter C."/>
            <person name="Doggett N."/>
            <person name="Glavina T."/>
            <person name="Hawkins T."/>
            <person name="Richardson P."/>
            <person name="Lucas S."/>
            <person name="Kohara Y."/>
            <person name="Levine M."/>
            <person name="Satoh N."/>
            <person name="Rokhsar D.S."/>
        </authorList>
    </citation>
    <scope>NUCLEOTIDE SEQUENCE [LARGE SCALE GENOMIC DNA]</scope>
</reference>